<dbReference type="Proteomes" id="UP000799754">
    <property type="component" value="Unassembled WGS sequence"/>
</dbReference>
<evidence type="ECO:0000313" key="1">
    <source>
        <dbReference type="EMBL" id="KAF2623261.1"/>
    </source>
</evidence>
<dbReference type="EMBL" id="MU006738">
    <property type="protein sequence ID" value="KAF2623261.1"/>
    <property type="molecule type" value="Genomic_DNA"/>
</dbReference>
<protein>
    <submittedName>
        <fullName evidence="1">Uncharacterized protein</fullName>
    </submittedName>
</protein>
<proteinExistence type="predicted"/>
<keyword evidence="2" id="KW-1185">Reference proteome</keyword>
<name>A0ACB6RMW2_9PLEO</name>
<reference evidence="1" key="1">
    <citation type="journal article" date="2020" name="Stud. Mycol.">
        <title>101 Dothideomycetes genomes: a test case for predicting lifestyles and emergence of pathogens.</title>
        <authorList>
            <person name="Haridas S."/>
            <person name="Albert R."/>
            <person name="Binder M."/>
            <person name="Bloem J."/>
            <person name="Labutti K."/>
            <person name="Salamov A."/>
            <person name="Andreopoulos B."/>
            <person name="Baker S."/>
            <person name="Barry K."/>
            <person name="Bills G."/>
            <person name="Bluhm B."/>
            <person name="Cannon C."/>
            <person name="Castanera R."/>
            <person name="Culley D."/>
            <person name="Daum C."/>
            <person name="Ezra D."/>
            <person name="Gonzalez J."/>
            <person name="Henrissat B."/>
            <person name="Kuo A."/>
            <person name="Liang C."/>
            <person name="Lipzen A."/>
            <person name="Lutzoni F."/>
            <person name="Magnuson J."/>
            <person name="Mondo S."/>
            <person name="Nolan M."/>
            <person name="Ohm R."/>
            <person name="Pangilinan J."/>
            <person name="Park H.-J."/>
            <person name="Ramirez L."/>
            <person name="Alfaro M."/>
            <person name="Sun H."/>
            <person name="Tritt A."/>
            <person name="Yoshinaga Y."/>
            <person name="Zwiers L.-H."/>
            <person name="Turgeon B."/>
            <person name="Goodwin S."/>
            <person name="Spatafora J."/>
            <person name="Crous P."/>
            <person name="Grigoriev I."/>
        </authorList>
    </citation>
    <scope>NUCLEOTIDE SEQUENCE</scope>
    <source>
        <strain evidence="1">CBS 525.71</strain>
    </source>
</reference>
<accession>A0ACB6RMW2</accession>
<sequence>MRAGGVEFVISLFTINGHFLFPVGAFPLVHVDRRFTKTTTPTPITMSTVRRRSAMVRGSMSSTALSRGRMLDSLVWDCVLLYRASCGEQCFRRQKRTGTRLITREKYDL</sequence>
<gene>
    <name evidence="1" type="ORF">BU25DRAFT_181225</name>
</gene>
<evidence type="ECO:0000313" key="2">
    <source>
        <dbReference type="Proteomes" id="UP000799754"/>
    </source>
</evidence>
<organism evidence="1 2">
    <name type="scientific">Macroventuria anomochaeta</name>
    <dbReference type="NCBI Taxonomy" id="301207"/>
    <lineage>
        <taxon>Eukaryota</taxon>
        <taxon>Fungi</taxon>
        <taxon>Dikarya</taxon>
        <taxon>Ascomycota</taxon>
        <taxon>Pezizomycotina</taxon>
        <taxon>Dothideomycetes</taxon>
        <taxon>Pleosporomycetidae</taxon>
        <taxon>Pleosporales</taxon>
        <taxon>Pleosporineae</taxon>
        <taxon>Didymellaceae</taxon>
        <taxon>Macroventuria</taxon>
    </lineage>
</organism>
<comment type="caution">
    <text evidence="1">The sequence shown here is derived from an EMBL/GenBank/DDBJ whole genome shotgun (WGS) entry which is preliminary data.</text>
</comment>